<evidence type="ECO:0000313" key="2">
    <source>
        <dbReference type="Proteomes" id="UP000324222"/>
    </source>
</evidence>
<gene>
    <name evidence="1" type="ORF">E2C01_052841</name>
</gene>
<comment type="caution">
    <text evidence="1">The sequence shown here is derived from an EMBL/GenBank/DDBJ whole genome shotgun (WGS) entry which is preliminary data.</text>
</comment>
<sequence>MLPVRRSVPSRVSTREGTWHEMRKIRPKVACSKLEESENSHVWRLRQEQRLTCGSLAAGHCSHPSRQVFDECVLTVVLKCQMVELRMLSEVEPRYLHTSAATTPAGLWEAVLTPAVVQGGRCWR</sequence>
<accession>A0A5B7GFM5</accession>
<name>A0A5B7GFM5_PORTR</name>
<dbReference type="Proteomes" id="UP000324222">
    <property type="component" value="Unassembled WGS sequence"/>
</dbReference>
<proteinExistence type="predicted"/>
<organism evidence="1 2">
    <name type="scientific">Portunus trituberculatus</name>
    <name type="common">Swimming crab</name>
    <name type="synonym">Neptunus trituberculatus</name>
    <dbReference type="NCBI Taxonomy" id="210409"/>
    <lineage>
        <taxon>Eukaryota</taxon>
        <taxon>Metazoa</taxon>
        <taxon>Ecdysozoa</taxon>
        <taxon>Arthropoda</taxon>
        <taxon>Crustacea</taxon>
        <taxon>Multicrustacea</taxon>
        <taxon>Malacostraca</taxon>
        <taxon>Eumalacostraca</taxon>
        <taxon>Eucarida</taxon>
        <taxon>Decapoda</taxon>
        <taxon>Pleocyemata</taxon>
        <taxon>Brachyura</taxon>
        <taxon>Eubrachyura</taxon>
        <taxon>Portunoidea</taxon>
        <taxon>Portunidae</taxon>
        <taxon>Portuninae</taxon>
        <taxon>Portunus</taxon>
    </lineage>
</organism>
<protein>
    <submittedName>
        <fullName evidence="1">Uncharacterized protein</fullName>
    </submittedName>
</protein>
<dbReference type="EMBL" id="VSRR010016030">
    <property type="protein sequence ID" value="MPC58831.1"/>
    <property type="molecule type" value="Genomic_DNA"/>
</dbReference>
<dbReference type="AlphaFoldDB" id="A0A5B7GFM5"/>
<keyword evidence="2" id="KW-1185">Reference proteome</keyword>
<evidence type="ECO:0000313" key="1">
    <source>
        <dbReference type="EMBL" id="MPC58831.1"/>
    </source>
</evidence>
<reference evidence="1 2" key="1">
    <citation type="submission" date="2019-05" db="EMBL/GenBank/DDBJ databases">
        <title>Another draft genome of Portunus trituberculatus and its Hox gene families provides insights of decapod evolution.</title>
        <authorList>
            <person name="Jeong J.-H."/>
            <person name="Song I."/>
            <person name="Kim S."/>
            <person name="Choi T."/>
            <person name="Kim D."/>
            <person name="Ryu S."/>
            <person name="Kim W."/>
        </authorList>
    </citation>
    <scope>NUCLEOTIDE SEQUENCE [LARGE SCALE GENOMIC DNA]</scope>
    <source>
        <tissue evidence="1">Muscle</tissue>
    </source>
</reference>